<comment type="caution">
    <text evidence="2">The sequence shown here is derived from an EMBL/GenBank/DDBJ whole genome shotgun (WGS) entry which is preliminary data.</text>
</comment>
<evidence type="ECO:0000256" key="1">
    <source>
        <dbReference type="SAM" id="Phobius"/>
    </source>
</evidence>
<proteinExistence type="predicted"/>
<keyword evidence="3" id="KW-1185">Reference proteome</keyword>
<sequence length="53" mass="5578">MRREALLLARITWFAGVLGLVIAIITKHDPLLTTAGLLIAGSTIGYAVAADND</sequence>
<dbReference type="EMBL" id="BAABRU010000025">
    <property type="protein sequence ID" value="GAA5530869.1"/>
    <property type="molecule type" value="Genomic_DNA"/>
</dbReference>
<reference evidence="2 3" key="1">
    <citation type="submission" date="2024-02" db="EMBL/GenBank/DDBJ databases">
        <title>Herpetosiphon gulosus NBRC 112829.</title>
        <authorList>
            <person name="Ichikawa N."/>
            <person name="Katano-Makiyama Y."/>
            <person name="Hidaka K."/>
        </authorList>
    </citation>
    <scope>NUCLEOTIDE SEQUENCE [LARGE SCALE GENOMIC DNA]</scope>
    <source>
        <strain evidence="2 3">NBRC 112829</strain>
    </source>
</reference>
<keyword evidence="1" id="KW-0472">Membrane</keyword>
<name>A0ABP9X683_9CHLR</name>
<evidence type="ECO:0000313" key="3">
    <source>
        <dbReference type="Proteomes" id="UP001428290"/>
    </source>
</evidence>
<evidence type="ECO:0000313" key="2">
    <source>
        <dbReference type="EMBL" id="GAA5530869.1"/>
    </source>
</evidence>
<protein>
    <submittedName>
        <fullName evidence="2">Uncharacterized protein</fullName>
    </submittedName>
</protein>
<feature type="transmembrane region" description="Helical" evidence="1">
    <location>
        <begin position="31"/>
        <end position="49"/>
    </location>
</feature>
<dbReference type="RefSeq" id="WP_345724467.1">
    <property type="nucleotide sequence ID" value="NZ_BAABRU010000025.1"/>
</dbReference>
<organism evidence="2 3">
    <name type="scientific">Herpetosiphon gulosus</name>
    <dbReference type="NCBI Taxonomy" id="1973496"/>
    <lineage>
        <taxon>Bacteria</taxon>
        <taxon>Bacillati</taxon>
        <taxon>Chloroflexota</taxon>
        <taxon>Chloroflexia</taxon>
        <taxon>Herpetosiphonales</taxon>
        <taxon>Herpetosiphonaceae</taxon>
        <taxon>Herpetosiphon</taxon>
    </lineage>
</organism>
<gene>
    <name evidence="2" type="ORF">Hgul01_04693</name>
</gene>
<keyword evidence="1" id="KW-1133">Transmembrane helix</keyword>
<feature type="transmembrane region" description="Helical" evidence="1">
    <location>
        <begin position="7"/>
        <end position="25"/>
    </location>
</feature>
<dbReference type="Proteomes" id="UP001428290">
    <property type="component" value="Unassembled WGS sequence"/>
</dbReference>
<accession>A0ABP9X683</accession>
<keyword evidence="1" id="KW-0812">Transmembrane</keyword>